<dbReference type="Proteomes" id="UP001589788">
    <property type="component" value="Unassembled WGS sequence"/>
</dbReference>
<protein>
    <submittedName>
        <fullName evidence="7">F0F1 ATP synthase subunit delta</fullName>
    </submittedName>
</protein>
<proteinExistence type="predicted"/>
<reference evidence="7 8" key="1">
    <citation type="submission" date="2024-09" db="EMBL/GenBank/DDBJ databases">
        <authorList>
            <person name="Sun Q."/>
            <person name="Mori K."/>
        </authorList>
    </citation>
    <scope>NUCLEOTIDE SEQUENCE [LARGE SCALE GENOMIC DNA]</scope>
    <source>
        <strain evidence="7 8">JCM 15389</strain>
    </source>
</reference>
<comment type="caution">
    <text evidence="7">The sequence shown here is derived from an EMBL/GenBank/DDBJ whole genome shotgun (WGS) entry which is preliminary data.</text>
</comment>
<keyword evidence="2" id="KW-0813">Transport</keyword>
<evidence type="ECO:0000256" key="2">
    <source>
        <dbReference type="ARBA" id="ARBA00022448"/>
    </source>
</evidence>
<evidence type="ECO:0000256" key="6">
    <source>
        <dbReference type="ARBA" id="ARBA00023310"/>
    </source>
</evidence>
<keyword evidence="3" id="KW-0375">Hydrogen ion transport</keyword>
<dbReference type="InterPro" id="IPR000711">
    <property type="entry name" value="ATPase_OSCP/dsu"/>
</dbReference>
<keyword evidence="4" id="KW-0406">Ion transport</keyword>
<dbReference type="RefSeq" id="WP_377788647.1">
    <property type="nucleotide sequence ID" value="NZ_JBHLYQ010000030.1"/>
</dbReference>
<keyword evidence="5" id="KW-0472">Membrane</keyword>
<accession>A0ABV6C282</accession>
<keyword evidence="6" id="KW-0066">ATP synthesis</keyword>
<name>A0ABV6C282_9ACTN</name>
<evidence type="ECO:0000313" key="8">
    <source>
        <dbReference type="Proteomes" id="UP001589788"/>
    </source>
</evidence>
<keyword evidence="8" id="KW-1185">Reference proteome</keyword>
<dbReference type="Pfam" id="PF00213">
    <property type="entry name" value="OSCP"/>
    <property type="match status" value="1"/>
</dbReference>
<evidence type="ECO:0000313" key="7">
    <source>
        <dbReference type="EMBL" id="MFC0081418.1"/>
    </source>
</evidence>
<evidence type="ECO:0000256" key="4">
    <source>
        <dbReference type="ARBA" id="ARBA00023065"/>
    </source>
</evidence>
<sequence>MDLATRGYTLTVCRQGSEDVARRLADELAQVSDLVEGQADLAMAVSDVAVALPARRAILQDLFAERVAPATWRVVRFTVETERAPELLSALMAVVELVRLQAERPEEVEAQDDRPLGHGALRRLLRGVAAAAFEQVEDAETLREVEDELFRFARIVEAHGELRRALRDHGVPARGRVALVRSLLAERAHPATVTVVGEAVRLRLRDAVGVLDWLAERAAEARGWRIGRVTAAREVDAD</sequence>
<evidence type="ECO:0000256" key="1">
    <source>
        <dbReference type="ARBA" id="ARBA00004370"/>
    </source>
</evidence>
<comment type="subcellular location">
    <subcellularLocation>
        <location evidence="1">Membrane</location>
    </subcellularLocation>
</comment>
<evidence type="ECO:0000256" key="3">
    <source>
        <dbReference type="ARBA" id="ARBA00022781"/>
    </source>
</evidence>
<feature type="non-terminal residue" evidence="7">
    <location>
        <position position="238"/>
    </location>
</feature>
<evidence type="ECO:0000256" key="5">
    <source>
        <dbReference type="ARBA" id="ARBA00023136"/>
    </source>
</evidence>
<dbReference type="EMBL" id="JBHLYQ010000030">
    <property type="protein sequence ID" value="MFC0081418.1"/>
    <property type="molecule type" value="Genomic_DNA"/>
</dbReference>
<gene>
    <name evidence="7" type="ORF">ACFFRE_04530</name>
</gene>
<organism evidence="7 8">
    <name type="scientific">Aciditerrimonas ferrireducens</name>
    <dbReference type="NCBI Taxonomy" id="667306"/>
    <lineage>
        <taxon>Bacteria</taxon>
        <taxon>Bacillati</taxon>
        <taxon>Actinomycetota</taxon>
        <taxon>Acidimicrobiia</taxon>
        <taxon>Acidimicrobiales</taxon>
        <taxon>Acidimicrobiaceae</taxon>
        <taxon>Aciditerrimonas</taxon>
    </lineage>
</organism>